<dbReference type="EMBL" id="JALAQA010000008">
    <property type="protein sequence ID" value="MCY8511250.1"/>
    <property type="molecule type" value="Genomic_DNA"/>
</dbReference>
<keyword evidence="1" id="KW-0175">Coiled coil</keyword>
<name>A0AAP3CVF0_BACMO</name>
<reference evidence="2" key="1">
    <citation type="submission" date="2022-02" db="EMBL/GenBank/DDBJ databases">
        <title>Crop Bioprotection Bacillus Genome Sequencing.</title>
        <authorList>
            <person name="Dunlap C."/>
        </authorList>
    </citation>
    <scope>NUCLEOTIDE SEQUENCE</scope>
    <source>
        <strain evidence="2">CK3O2B-54A</strain>
    </source>
</reference>
<protein>
    <submittedName>
        <fullName evidence="2">Transglycosylase</fullName>
    </submittedName>
</protein>
<dbReference type="AlphaFoldDB" id="A0AAP3CVF0"/>
<gene>
    <name evidence="2" type="ORF">MOD07_17075</name>
</gene>
<proteinExistence type="predicted"/>
<dbReference type="RefSeq" id="WP_268447172.1">
    <property type="nucleotide sequence ID" value="NZ_JALAQA010000008.1"/>
</dbReference>
<evidence type="ECO:0000313" key="3">
    <source>
        <dbReference type="Proteomes" id="UP001075387"/>
    </source>
</evidence>
<accession>A0AAP3CVF0</accession>
<sequence>MEDLGTEHQTCMCDECGTMLLVKGCSKVRKHDDGIREHYIKCPRCRTEYTSYYTNADIRRMQQKVKKLFALRATMKKETAFDLYTKKLEEAQKKLEAAMLQLKEEMSTPHPKISEG</sequence>
<feature type="coiled-coil region" evidence="1">
    <location>
        <begin position="58"/>
        <end position="108"/>
    </location>
</feature>
<evidence type="ECO:0000313" key="2">
    <source>
        <dbReference type="EMBL" id="MCY8511250.1"/>
    </source>
</evidence>
<comment type="caution">
    <text evidence="2">The sequence shown here is derived from an EMBL/GenBank/DDBJ whole genome shotgun (WGS) entry which is preliminary data.</text>
</comment>
<evidence type="ECO:0000256" key="1">
    <source>
        <dbReference type="SAM" id="Coils"/>
    </source>
</evidence>
<organism evidence="2 3">
    <name type="scientific">Bacillus mojavensis</name>
    <dbReference type="NCBI Taxonomy" id="72360"/>
    <lineage>
        <taxon>Bacteria</taxon>
        <taxon>Bacillati</taxon>
        <taxon>Bacillota</taxon>
        <taxon>Bacilli</taxon>
        <taxon>Bacillales</taxon>
        <taxon>Bacillaceae</taxon>
        <taxon>Bacillus</taxon>
    </lineage>
</organism>
<dbReference type="Proteomes" id="UP001075387">
    <property type="component" value="Unassembled WGS sequence"/>
</dbReference>